<evidence type="ECO:0000259" key="6">
    <source>
        <dbReference type="PROSITE" id="PS51898"/>
    </source>
</evidence>
<dbReference type="GO" id="GO:0006310">
    <property type="term" value="P:DNA recombination"/>
    <property type="evidence" value="ECO:0007669"/>
    <property type="project" value="UniProtKB-KW"/>
</dbReference>
<dbReference type="InterPro" id="IPR011010">
    <property type="entry name" value="DNA_brk_join_enz"/>
</dbReference>
<proteinExistence type="inferred from homology"/>
<keyword evidence="4" id="KW-0233">DNA recombination</keyword>
<dbReference type="InterPro" id="IPR010998">
    <property type="entry name" value="Integrase_recombinase_N"/>
</dbReference>
<dbReference type="GO" id="GO:0003677">
    <property type="term" value="F:DNA binding"/>
    <property type="evidence" value="ECO:0007669"/>
    <property type="project" value="UniProtKB-UniRule"/>
</dbReference>
<evidence type="ECO:0000313" key="8">
    <source>
        <dbReference type="EMBL" id="EXJ09040.1"/>
    </source>
</evidence>
<sequence>MPLTDRQVKAAKPQEKKYKISDEKGLYLEVRPNGSKYWRMKYRFHGKEKLAAFGVYPDVTLAAAREQRDSARQQITMGIDPSAAKQALKQAGRSASENSFELIAREWFSVRMSDKSEGHQARTMRALENHLFRSVGNRPISEIAALDLLPVLRKIEDKGHVETAHRVKQVAGQIFRYGIITGRCEHDPCSDLKDALKPAKKGCFAAITEPSELGRLLVSIDHYHGTPAVIAALKCSALWFCRPGELRHVRWEQINWEEKRIDIIAEKTHQQHIIPLAKQSIEILEGLQPITGRSVYVFPSARGASRPMSDGAVRIALRGMGYDRETHTAHGFRATARTILDEVLNYRIEWIEQQLAHEVKDPNGRSYNRTKHLKQRREMMQHWADYLDQLKAAASNNNVICGRFGNKIA</sequence>
<dbReference type="Gene3D" id="1.10.443.10">
    <property type="entry name" value="Intergrase catalytic core"/>
    <property type="match status" value="1"/>
</dbReference>
<dbReference type="AlphaFoldDB" id="W9VEA7"/>
<name>W9VEA7_9GAMM</name>
<dbReference type="PATRIC" id="fig|1229521.3.peg.4056"/>
<evidence type="ECO:0000256" key="1">
    <source>
        <dbReference type="ARBA" id="ARBA00008857"/>
    </source>
</evidence>
<reference evidence="8 9" key="2">
    <citation type="journal article" date="2015" name="Syst. Appl. Microbiol.">
        <title>Nitrincola nitratireducens sp. nov. isolated from a haloalkaline crater lake.</title>
        <authorList>
            <person name="Singh A."/>
            <person name="Vaidya B."/>
            <person name="Tanuku N.R."/>
            <person name="Pinnaka A.K."/>
        </authorList>
    </citation>
    <scope>NUCLEOTIDE SEQUENCE [LARGE SCALE GENOMIC DNA]</scope>
    <source>
        <strain evidence="8 9">AK23</strain>
    </source>
</reference>
<dbReference type="GO" id="GO:0015074">
    <property type="term" value="P:DNA integration"/>
    <property type="evidence" value="ECO:0007669"/>
    <property type="project" value="UniProtKB-KW"/>
</dbReference>
<dbReference type="EMBL" id="AONB01000041">
    <property type="protein sequence ID" value="EXJ09040.1"/>
    <property type="molecule type" value="Genomic_DNA"/>
</dbReference>
<evidence type="ECO:0000256" key="2">
    <source>
        <dbReference type="ARBA" id="ARBA00022908"/>
    </source>
</evidence>
<dbReference type="OrthoDB" id="9795573at2"/>
<dbReference type="Pfam" id="PF22022">
    <property type="entry name" value="Phage_int_M"/>
    <property type="match status" value="1"/>
</dbReference>
<dbReference type="Gene3D" id="3.30.160.390">
    <property type="entry name" value="Integrase, DNA-binding domain"/>
    <property type="match status" value="1"/>
</dbReference>
<dbReference type="InterPro" id="IPR002104">
    <property type="entry name" value="Integrase_catalytic"/>
</dbReference>
<evidence type="ECO:0000256" key="4">
    <source>
        <dbReference type="ARBA" id="ARBA00023172"/>
    </source>
</evidence>
<accession>W9VEA7</accession>
<evidence type="ECO:0000256" key="3">
    <source>
        <dbReference type="ARBA" id="ARBA00023125"/>
    </source>
</evidence>
<keyword evidence="9" id="KW-1185">Reference proteome</keyword>
<evidence type="ECO:0000256" key="5">
    <source>
        <dbReference type="PROSITE-ProRule" id="PRU01248"/>
    </source>
</evidence>
<dbReference type="InterPro" id="IPR053876">
    <property type="entry name" value="Phage_int_M"/>
</dbReference>
<dbReference type="InterPro" id="IPR013762">
    <property type="entry name" value="Integrase-like_cat_sf"/>
</dbReference>
<dbReference type="Pfam" id="PF13356">
    <property type="entry name" value="Arm-DNA-bind_3"/>
    <property type="match status" value="1"/>
</dbReference>
<dbReference type="PROSITE" id="PS51900">
    <property type="entry name" value="CB"/>
    <property type="match status" value="1"/>
</dbReference>
<comment type="caution">
    <text evidence="8">The sequence shown here is derived from an EMBL/GenBank/DDBJ whole genome shotgun (WGS) entry which is preliminary data.</text>
</comment>
<dbReference type="STRING" id="1229521.D791_04029"/>
<dbReference type="InterPro" id="IPR025166">
    <property type="entry name" value="Integrase_DNA_bind_dom"/>
</dbReference>
<dbReference type="SUPFAM" id="SSF56349">
    <property type="entry name" value="DNA breaking-rejoining enzymes"/>
    <property type="match status" value="1"/>
</dbReference>
<dbReference type="Gene3D" id="1.10.150.130">
    <property type="match status" value="1"/>
</dbReference>
<dbReference type="PANTHER" id="PTHR30629">
    <property type="entry name" value="PROPHAGE INTEGRASE"/>
    <property type="match status" value="1"/>
</dbReference>
<feature type="domain" description="Core-binding (CB)" evidence="7">
    <location>
        <begin position="98"/>
        <end position="179"/>
    </location>
</feature>
<gene>
    <name evidence="8" type="primary">intS</name>
    <name evidence="8" type="ORF">D791_04029</name>
</gene>
<organism evidence="8 9">
    <name type="scientific">Nitrincola nitratireducens</name>
    <dbReference type="NCBI Taxonomy" id="1229521"/>
    <lineage>
        <taxon>Bacteria</taxon>
        <taxon>Pseudomonadati</taxon>
        <taxon>Pseudomonadota</taxon>
        <taxon>Gammaproteobacteria</taxon>
        <taxon>Oceanospirillales</taxon>
        <taxon>Oceanospirillaceae</taxon>
        <taxon>Nitrincola</taxon>
    </lineage>
</organism>
<keyword evidence="2" id="KW-0229">DNA integration</keyword>
<dbReference type="RefSeq" id="WP_036514911.1">
    <property type="nucleotide sequence ID" value="NZ_AONB01000041.1"/>
</dbReference>
<keyword evidence="3 5" id="KW-0238">DNA-binding</keyword>
<dbReference type="InterPro" id="IPR044068">
    <property type="entry name" value="CB"/>
</dbReference>
<dbReference type="Pfam" id="PF00589">
    <property type="entry name" value="Phage_integrase"/>
    <property type="match status" value="1"/>
</dbReference>
<dbReference type="InterPro" id="IPR050808">
    <property type="entry name" value="Phage_Integrase"/>
</dbReference>
<dbReference type="InterPro" id="IPR038488">
    <property type="entry name" value="Integrase_DNA-bd_sf"/>
</dbReference>
<comment type="similarity">
    <text evidence="1">Belongs to the 'phage' integrase family.</text>
</comment>
<dbReference type="Proteomes" id="UP000019464">
    <property type="component" value="Unassembled WGS sequence"/>
</dbReference>
<protein>
    <submittedName>
        <fullName evidence="8">Putative prophage CPS-53 integrase</fullName>
    </submittedName>
</protein>
<dbReference type="CDD" id="cd00801">
    <property type="entry name" value="INT_P4_C"/>
    <property type="match status" value="1"/>
</dbReference>
<reference evidence="9" key="1">
    <citation type="submission" date="2012-11" db="EMBL/GenBank/DDBJ databases">
        <authorList>
            <person name="Singh A."/>
            <person name="Pinnaka A.K."/>
            <person name="Vaidya B."/>
        </authorList>
    </citation>
    <scope>NUCLEOTIDE SEQUENCE [LARGE SCALE GENOMIC DNA]</scope>
    <source>
        <strain evidence="9">AK23</strain>
    </source>
</reference>
<evidence type="ECO:0000313" key="9">
    <source>
        <dbReference type="Proteomes" id="UP000019464"/>
    </source>
</evidence>
<dbReference type="PANTHER" id="PTHR30629:SF2">
    <property type="entry name" value="PROPHAGE INTEGRASE INTS-RELATED"/>
    <property type="match status" value="1"/>
</dbReference>
<dbReference type="PROSITE" id="PS51898">
    <property type="entry name" value="TYR_RECOMBINASE"/>
    <property type="match status" value="1"/>
</dbReference>
<feature type="domain" description="Tyr recombinase" evidence="6">
    <location>
        <begin position="202"/>
        <end position="385"/>
    </location>
</feature>
<evidence type="ECO:0000259" key="7">
    <source>
        <dbReference type="PROSITE" id="PS51900"/>
    </source>
</evidence>